<sequence>MKILYICTLSMLITFSLSAICLAHTTDVIERPGADITNITPSNDTLSFEEFLKTVAKIKENSKNDITEKPDSKND</sequence>
<reference evidence="2" key="1">
    <citation type="submission" date="2020-01" db="EMBL/GenBank/DDBJ databases">
        <authorList>
            <person name="Meier V. D."/>
            <person name="Meier V D."/>
        </authorList>
    </citation>
    <scope>NUCLEOTIDE SEQUENCE</scope>
    <source>
        <strain evidence="2">HLG_WM_MAG_09</strain>
    </source>
</reference>
<dbReference type="EMBL" id="CACVAT010000457">
    <property type="protein sequence ID" value="CAA6828083.1"/>
    <property type="molecule type" value="Genomic_DNA"/>
</dbReference>
<name>A0A6S6UKF4_9GAMM</name>
<gene>
    <name evidence="2" type="ORF">HELGO_WM20066</name>
</gene>
<feature type="signal peptide" evidence="1">
    <location>
        <begin position="1"/>
        <end position="19"/>
    </location>
</feature>
<evidence type="ECO:0000313" key="2">
    <source>
        <dbReference type="EMBL" id="CAA6828083.1"/>
    </source>
</evidence>
<keyword evidence="1" id="KW-0732">Signal</keyword>
<protein>
    <submittedName>
        <fullName evidence="2">Uncharacterized protein</fullName>
    </submittedName>
</protein>
<proteinExistence type="predicted"/>
<evidence type="ECO:0000256" key="1">
    <source>
        <dbReference type="SAM" id="SignalP"/>
    </source>
</evidence>
<dbReference type="AlphaFoldDB" id="A0A6S6UKF4"/>
<organism evidence="2">
    <name type="scientific">uncultured Thiotrichaceae bacterium</name>
    <dbReference type="NCBI Taxonomy" id="298394"/>
    <lineage>
        <taxon>Bacteria</taxon>
        <taxon>Pseudomonadati</taxon>
        <taxon>Pseudomonadota</taxon>
        <taxon>Gammaproteobacteria</taxon>
        <taxon>Thiotrichales</taxon>
        <taxon>Thiotrichaceae</taxon>
        <taxon>environmental samples</taxon>
    </lineage>
</organism>
<accession>A0A6S6UKF4</accession>
<feature type="chain" id="PRO_5028184798" evidence="1">
    <location>
        <begin position="20"/>
        <end position="75"/>
    </location>
</feature>